<dbReference type="Proteomes" id="UP000198420">
    <property type="component" value="Unassembled WGS sequence"/>
</dbReference>
<dbReference type="EMBL" id="FZNP01000005">
    <property type="protein sequence ID" value="SNR66464.1"/>
    <property type="molecule type" value="Genomic_DNA"/>
</dbReference>
<dbReference type="OrthoDB" id="9791620at2"/>
<dbReference type="NCBIfam" id="NF045780">
    <property type="entry name" value="TrlF_fam_ATP"/>
    <property type="match status" value="1"/>
</dbReference>
<name>A0A238Y798_9ACTN</name>
<protein>
    <submittedName>
        <fullName evidence="2">Uncharacterized protein</fullName>
    </submittedName>
</protein>
<organism evidence="2 3">
    <name type="scientific">Actinomadura mexicana</name>
    <dbReference type="NCBI Taxonomy" id="134959"/>
    <lineage>
        <taxon>Bacteria</taxon>
        <taxon>Bacillati</taxon>
        <taxon>Actinomycetota</taxon>
        <taxon>Actinomycetes</taxon>
        <taxon>Streptosporangiales</taxon>
        <taxon>Thermomonosporaceae</taxon>
        <taxon>Actinomadura</taxon>
    </lineage>
</organism>
<dbReference type="RefSeq" id="WP_089312379.1">
    <property type="nucleotide sequence ID" value="NZ_FZNP01000005.1"/>
</dbReference>
<keyword evidence="3" id="KW-1185">Reference proteome</keyword>
<dbReference type="Gene3D" id="3.20.20.140">
    <property type="entry name" value="Metal-dependent hydrolases"/>
    <property type="match status" value="1"/>
</dbReference>
<sequence length="946" mass="105546">MSRWFKCDLQVGTPAWGFTLPCDTTYDFDDPADREAFSDRYMAALKERGIEVIALAEHHSANWLDDLQEAGERAGITVFPGVEVTTGSGADGVHLILIGGLEKTAQDIDYLLDVCCGFDRDRHPRFDPRTNKPAPARKSIDDLLETVPPGWLVIAPHALSENGIASGKSIEGSLRWKAMHHDRLSALDVGRGDDEKQPPGGKTWNQRFRARDLDYLPAVKRLAYVSTSDAYRLESLGTRFTWIRMEEPTLEGLRQAFLDFGSRILRDCDERLKNMPAGDPNRVEHSWLQRLHLGGTLGNSKDALTLEFTPGLNVIIGGRGAGKSTVVSGIRQIYGDVEGLPEGLSKEAKAFQDRVFGRADLTCVHRLPVSGEEQAALWSKAEGQRTARGGQLTPTTFPVRVFAQKELFERVAGDADDVHSSSRNLLKLVDEALDASGTQPVAAFEATLAQGQNSLTSRITERLQAEREVGQLDALRARTGELSRQVEHLDDPATQERRGRNEQINQEHRDLEAHAESLRIVITELEKSTNALLPPTQPSAVDGPPVGVPGEHYAELGRIRTALRTSVLEAVAKAAREADAAKDARRSGEWADRVRAAREDDKAYQAELAELGVDTAAYLSLREDLAQMMGRIRALEASARKLPSLRQQEAYAAEELDVTHDNRRRLRQHFLGEIARRSGTLRFAFQQHGDWGGWERDVRTLLGLRSDGYIEEVRSLARWLWDCAEESTSNRVRTWRTALIDNDFNPVSRELPLRSAWWTKLTQLDQAVRIRLCSLLADDVVVMKFLREGGAPEKAADWQEVTQGSPGQRSAAMLSFVFHQGEEPLVLDQPEDDLDTTLISELIVAQLRGSRWRRQIIVVTHNANIPVLGDADRVIVLENTDGSIRIRNSTRPHMGSIDVQEVRTDIQNVMEGGVSAFVMRERKYDNELSNYRKDAASMQQGKAMRS</sequence>
<dbReference type="InterPro" id="IPR016195">
    <property type="entry name" value="Pol/histidinol_Pase-like"/>
</dbReference>
<dbReference type="SUPFAM" id="SSF89550">
    <property type="entry name" value="PHP domain-like"/>
    <property type="match status" value="1"/>
</dbReference>
<feature type="region of interest" description="Disordered" evidence="1">
    <location>
        <begin position="488"/>
        <end position="507"/>
    </location>
</feature>
<dbReference type="Gene3D" id="3.40.50.300">
    <property type="entry name" value="P-loop containing nucleotide triphosphate hydrolases"/>
    <property type="match status" value="2"/>
</dbReference>
<dbReference type="SUPFAM" id="SSF52540">
    <property type="entry name" value="P-loop containing nucleoside triphosphate hydrolases"/>
    <property type="match status" value="1"/>
</dbReference>
<evidence type="ECO:0000256" key="1">
    <source>
        <dbReference type="SAM" id="MobiDB-lite"/>
    </source>
</evidence>
<dbReference type="AlphaFoldDB" id="A0A238Y798"/>
<proteinExistence type="predicted"/>
<evidence type="ECO:0000313" key="2">
    <source>
        <dbReference type="EMBL" id="SNR66464.1"/>
    </source>
</evidence>
<evidence type="ECO:0000313" key="3">
    <source>
        <dbReference type="Proteomes" id="UP000198420"/>
    </source>
</evidence>
<dbReference type="InterPro" id="IPR054787">
    <property type="entry name" value="TrlF_ATPase"/>
</dbReference>
<dbReference type="InterPro" id="IPR027417">
    <property type="entry name" value="P-loop_NTPase"/>
</dbReference>
<reference evidence="3" key="1">
    <citation type="submission" date="2017-06" db="EMBL/GenBank/DDBJ databases">
        <authorList>
            <person name="Varghese N."/>
            <person name="Submissions S."/>
        </authorList>
    </citation>
    <scope>NUCLEOTIDE SEQUENCE [LARGE SCALE GENOMIC DNA]</scope>
    <source>
        <strain evidence="3">DSM 44485</strain>
    </source>
</reference>
<accession>A0A238Y798</accession>
<dbReference type="CDD" id="cd00267">
    <property type="entry name" value="ABC_ATPase"/>
    <property type="match status" value="1"/>
</dbReference>
<gene>
    <name evidence="2" type="ORF">SAMN06265355_105270</name>
</gene>